<dbReference type="RefSeq" id="WP_229958692.1">
    <property type="nucleotide sequence ID" value="NZ_JAJJWI010000003.1"/>
</dbReference>
<evidence type="ECO:0000313" key="3">
    <source>
        <dbReference type="Proteomes" id="UP001597369"/>
    </source>
</evidence>
<protein>
    <recommendedName>
        <fullName evidence="4">ZIP Zinc transporter</fullName>
    </recommendedName>
</protein>
<sequence length="243" mass="27441">MEHYVSIWPVLALALIHFFGTRLRFLGGVPRSIWLSAAGGVSVAYVFLHLFPELNEGQEHVQRVFPGEGFLRHHVYIMALLGLAIFYGLERTVVTSKQKRQAKEGKEETSPGIFWVHIGSFAVYNALIGYILFQREEGTLQQLFLFSVAMALHFVVNDFGLLEHHREKYQHVGRWVLVLAIFLGWATGYLVELSHTLIVLVTAFVGGGVILNVLKEELPENRKSRYWAFIMGAAAYAALLLSI</sequence>
<evidence type="ECO:0000313" key="2">
    <source>
        <dbReference type="EMBL" id="MFD2067814.1"/>
    </source>
</evidence>
<accession>A0ABW4WZG4</accession>
<proteinExistence type="predicted"/>
<evidence type="ECO:0000256" key="1">
    <source>
        <dbReference type="SAM" id="Phobius"/>
    </source>
</evidence>
<feature type="transmembrane region" description="Helical" evidence="1">
    <location>
        <begin position="6"/>
        <end position="25"/>
    </location>
</feature>
<organism evidence="2 3">
    <name type="scientific">Pontibacter silvestris</name>
    <dbReference type="NCBI Taxonomy" id="2305183"/>
    <lineage>
        <taxon>Bacteria</taxon>
        <taxon>Pseudomonadati</taxon>
        <taxon>Bacteroidota</taxon>
        <taxon>Cytophagia</taxon>
        <taxon>Cytophagales</taxon>
        <taxon>Hymenobacteraceae</taxon>
        <taxon>Pontibacter</taxon>
    </lineage>
</organism>
<feature type="transmembrane region" description="Helical" evidence="1">
    <location>
        <begin position="110"/>
        <end position="133"/>
    </location>
</feature>
<dbReference type="EMBL" id="JBHUHV010000039">
    <property type="protein sequence ID" value="MFD2067814.1"/>
    <property type="molecule type" value="Genomic_DNA"/>
</dbReference>
<dbReference type="Proteomes" id="UP001597369">
    <property type="component" value="Unassembled WGS sequence"/>
</dbReference>
<keyword evidence="3" id="KW-1185">Reference proteome</keyword>
<feature type="transmembrane region" description="Helical" evidence="1">
    <location>
        <begin position="71"/>
        <end position="89"/>
    </location>
</feature>
<comment type="caution">
    <text evidence="2">The sequence shown here is derived from an EMBL/GenBank/DDBJ whole genome shotgun (WGS) entry which is preliminary data.</text>
</comment>
<keyword evidence="1" id="KW-1133">Transmembrane helix</keyword>
<feature type="transmembrane region" description="Helical" evidence="1">
    <location>
        <begin position="172"/>
        <end position="191"/>
    </location>
</feature>
<keyword evidence="1" id="KW-0812">Transmembrane</keyword>
<evidence type="ECO:0008006" key="4">
    <source>
        <dbReference type="Google" id="ProtNLM"/>
    </source>
</evidence>
<name>A0ABW4WZG4_9BACT</name>
<keyword evidence="1" id="KW-0472">Membrane</keyword>
<feature type="transmembrane region" description="Helical" evidence="1">
    <location>
        <begin position="197"/>
        <end position="214"/>
    </location>
</feature>
<gene>
    <name evidence="2" type="ORF">ACFSKU_13045</name>
</gene>
<feature type="transmembrane region" description="Helical" evidence="1">
    <location>
        <begin position="226"/>
        <end position="242"/>
    </location>
</feature>
<reference evidence="3" key="1">
    <citation type="journal article" date="2019" name="Int. J. Syst. Evol. Microbiol.">
        <title>The Global Catalogue of Microorganisms (GCM) 10K type strain sequencing project: providing services to taxonomists for standard genome sequencing and annotation.</title>
        <authorList>
            <consortium name="The Broad Institute Genomics Platform"/>
            <consortium name="The Broad Institute Genome Sequencing Center for Infectious Disease"/>
            <person name="Wu L."/>
            <person name="Ma J."/>
        </authorList>
    </citation>
    <scope>NUCLEOTIDE SEQUENCE [LARGE SCALE GENOMIC DNA]</scope>
    <source>
        <strain evidence="3">JCM 16545</strain>
    </source>
</reference>
<feature type="transmembrane region" description="Helical" evidence="1">
    <location>
        <begin position="32"/>
        <end position="51"/>
    </location>
</feature>
<feature type="transmembrane region" description="Helical" evidence="1">
    <location>
        <begin position="139"/>
        <end position="160"/>
    </location>
</feature>